<dbReference type="PANTHER" id="PTHR42852">
    <property type="entry name" value="THIOL:DISULFIDE INTERCHANGE PROTEIN DSBE"/>
    <property type="match status" value="1"/>
</dbReference>
<keyword evidence="2" id="KW-0201">Cytochrome c-type biogenesis</keyword>
<keyword evidence="8" id="KW-1185">Reference proteome</keyword>
<keyword evidence="5" id="KW-0732">Signal</keyword>
<reference evidence="7 8" key="1">
    <citation type="submission" date="2020-08" db="EMBL/GenBank/DDBJ databases">
        <title>Genomic Encyclopedia of Type Strains, Phase IV (KMG-V): Genome sequencing to study the core and pangenomes of soil and plant-associated prokaryotes.</title>
        <authorList>
            <person name="Whitman W."/>
        </authorList>
    </citation>
    <scope>NUCLEOTIDE SEQUENCE [LARGE SCALE GENOMIC DNA]</scope>
    <source>
        <strain evidence="7 8">ANJLi2</strain>
    </source>
</reference>
<dbReference type="Gene3D" id="3.40.30.10">
    <property type="entry name" value="Glutaredoxin"/>
    <property type="match status" value="1"/>
</dbReference>
<comment type="caution">
    <text evidence="7">The sequence shown here is derived from an EMBL/GenBank/DDBJ whole genome shotgun (WGS) entry which is preliminary data.</text>
</comment>
<dbReference type="InterPro" id="IPR013740">
    <property type="entry name" value="Redoxin"/>
</dbReference>
<dbReference type="InterPro" id="IPR050553">
    <property type="entry name" value="Thioredoxin_ResA/DsbE_sf"/>
</dbReference>
<gene>
    <name evidence="7" type="ORF">HDF23_000544</name>
</gene>
<dbReference type="Pfam" id="PF08534">
    <property type="entry name" value="Redoxin"/>
    <property type="match status" value="1"/>
</dbReference>
<evidence type="ECO:0000256" key="4">
    <source>
        <dbReference type="ARBA" id="ARBA00023284"/>
    </source>
</evidence>
<dbReference type="EMBL" id="JACHCB010000001">
    <property type="protein sequence ID" value="MBB6107814.1"/>
    <property type="molecule type" value="Genomic_DNA"/>
</dbReference>
<name>A0ABR6PDJ7_9SPHI</name>
<keyword evidence="3" id="KW-1015">Disulfide bond</keyword>
<sequence length="459" mass="52201">MRNNLLAVLFLLLTNFASNSNAQTKPLAIGDKVPDIIIKDVLNYKTTSTKLSDFKGKLLILDFWATWCSPCVAMLPKTDSLQKKFAGEVEILPVTYEDKTMAAAFLTRLKSVKHISISSVINDKILNSLFVHGSIPYYVWIDKNGTVIATTESKEINEKNIRLAIDGVTPGIKNTIGELKREVDFNKTIFVTGIPFKTEEDDSSTHVEPILDNQILYQSILDGYVPNVVSKMYFDSSHFVATNAPILNFYRLYWGLKYNKSPLLFWGKSRYAVEIKDSVLYNKITSPLHGSPFDAWLVTNGYTYELIWKSARKWKDKYALLAEDLDRYFGKPFKLSVGLEKRMLSSDVLIETVQNGSLKTTGGTPFEKHNAYSYTQHNMPLSHFIALLEGYFWQNSERAVFDETKMNGNVDLILNCSMLDVNAVNKELEKYKLKFIAADRMTDVLVFKEDKTINSTQVK</sequence>
<dbReference type="GO" id="GO:0016853">
    <property type="term" value="F:isomerase activity"/>
    <property type="evidence" value="ECO:0007669"/>
    <property type="project" value="UniProtKB-KW"/>
</dbReference>
<evidence type="ECO:0000259" key="6">
    <source>
        <dbReference type="PROSITE" id="PS51352"/>
    </source>
</evidence>
<evidence type="ECO:0000256" key="1">
    <source>
        <dbReference type="ARBA" id="ARBA00004196"/>
    </source>
</evidence>
<evidence type="ECO:0000256" key="2">
    <source>
        <dbReference type="ARBA" id="ARBA00022748"/>
    </source>
</evidence>
<dbReference type="CDD" id="cd02966">
    <property type="entry name" value="TlpA_like_family"/>
    <property type="match status" value="1"/>
</dbReference>
<keyword evidence="7" id="KW-0413">Isomerase</keyword>
<dbReference type="RefSeq" id="WP_076369625.1">
    <property type="nucleotide sequence ID" value="NZ_FTMG01000001.1"/>
</dbReference>
<feature type="signal peptide" evidence="5">
    <location>
        <begin position="1"/>
        <end position="22"/>
    </location>
</feature>
<organism evidence="7 8">
    <name type="scientific">Mucilaginibacter lappiensis</name>
    <dbReference type="NCBI Taxonomy" id="354630"/>
    <lineage>
        <taxon>Bacteria</taxon>
        <taxon>Pseudomonadati</taxon>
        <taxon>Bacteroidota</taxon>
        <taxon>Sphingobacteriia</taxon>
        <taxon>Sphingobacteriales</taxon>
        <taxon>Sphingobacteriaceae</taxon>
        <taxon>Mucilaginibacter</taxon>
    </lineage>
</organism>
<dbReference type="InterPro" id="IPR013766">
    <property type="entry name" value="Thioredoxin_domain"/>
</dbReference>
<evidence type="ECO:0000256" key="5">
    <source>
        <dbReference type="SAM" id="SignalP"/>
    </source>
</evidence>
<dbReference type="PANTHER" id="PTHR42852:SF6">
    <property type="entry name" value="THIOL:DISULFIDE INTERCHANGE PROTEIN DSBE"/>
    <property type="match status" value="1"/>
</dbReference>
<evidence type="ECO:0000313" key="8">
    <source>
        <dbReference type="Proteomes" id="UP000541583"/>
    </source>
</evidence>
<keyword evidence="4" id="KW-0676">Redox-active center</keyword>
<dbReference type="InterPro" id="IPR036249">
    <property type="entry name" value="Thioredoxin-like_sf"/>
</dbReference>
<dbReference type="PROSITE" id="PS51352">
    <property type="entry name" value="THIOREDOXIN_2"/>
    <property type="match status" value="1"/>
</dbReference>
<feature type="chain" id="PRO_5045950316" evidence="5">
    <location>
        <begin position="23"/>
        <end position="459"/>
    </location>
</feature>
<dbReference type="SUPFAM" id="SSF52833">
    <property type="entry name" value="Thioredoxin-like"/>
    <property type="match status" value="1"/>
</dbReference>
<accession>A0ABR6PDJ7</accession>
<proteinExistence type="predicted"/>
<evidence type="ECO:0000256" key="3">
    <source>
        <dbReference type="ARBA" id="ARBA00023157"/>
    </source>
</evidence>
<evidence type="ECO:0000313" key="7">
    <source>
        <dbReference type="EMBL" id="MBB6107814.1"/>
    </source>
</evidence>
<comment type="subcellular location">
    <subcellularLocation>
        <location evidence="1">Cell envelope</location>
    </subcellularLocation>
</comment>
<feature type="domain" description="Thioredoxin" evidence="6">
    <location>
        <begin position="27"/>
        <end position="170"/>
    </location>
</feature>
<protein>
    <submittedName>
        <fullName evidence="7">Thiol-disulfide isomerase/thioredoxin</fullName>
    </submittedName>
</protein>
<dbReference type="Proteomes" id="UP000541583">
    <property type="component" value="Unassembled WGS sequence"/>
</dbReference>